<dbReference type="Gene3D" id="3.40.50.2300">
    <property type="match status" value="1"/>
</dbReference>
<name>A0ABU0QHZ2_9ACTN</name>
<feature type="region of interest" description="Disordered" evidence="4">
    <location>
        <begin position="63"/>
        <end position="89"/>
    </location>
</feature>
<gene>
    <name evidence="6" type="ORF">QF034_001232</name>
</gene>
<feature type="domain" description="Transcriptional regulator LacI/GalR-like sensor" evidence="5">
    <location>
        <begin position="1"/>
        <end position="82"/>
    </location>
</feature>
<proteinExistence type="predicted"/>
<sequence>MALGAIEALRRRGLRVPQDMSVVGFDDLPEVRWSAPPLTTVRQPLADMGKLAVRTVLHLTHDEHPSSPRVELGTNLVVRASTAPPPERT</sequence>
<evidence type="ECO:0000313" key="7">
    <source>
        <dbReference type="Proteomes" id="UP001232755"/>
    </source>
</evidence>
<organism evidence="6 7">
    <name type="scientific">Streptomyces africanus</name>
    <dbReference type="NCBI Taxonomy" id="231024"/>
    <lineage>
        <taxon>Bacteria</taxon>
        <taxon>Bacillati</taxon>
        <taxon>Actinomycetota</taxon>
        <taxon>Actinomycetes</taxon>
        <taxon>Kitasatosporales</taxon>
        <taxon>Streptomycetaceae</taxon>
        <taxon>Streptomyces</taxon>
    </lineage>
</organism>
<evidence type="ECO:0000259" key="5">
    <source>
        <dbReference type="Pfam" id="PF13377"/>
    </source>
</evidence>
<keyword evidence="3" id="KW-0804">Transcription</keyword>
<dbReference type="InterPro" id="IPR028082">
    <property type="entry name" value="Peripla_BP_I"/>
</dbReference>
<protein>
    <submittedName>
        <fullName evidence="6">DNA-binding LacI/PurR family transcriptional regulator</fullName>
    </submittedName>
</protein>
<evidence type="ECO:0000313" key="6">
    <source>
        <dbReference type="EMBL" id="MDQ0747001.1"/>
    </source>
</evidence>
<dbReference type="GO" id="GO:0003677">
    <property type="term" value="F:DNA binding"/>
    <property type="evidence" value="ECO:0007669"/>
    <property type="project" value="UniProtKB-KW"/>
</dbReference>
<dbReference type="PANTHER" id="PTHR30146:SF153">
    <property type="entry name" value="LACTOSE OPERON REPRESSOR"/>
    <property type="match status" value="1"/>
</dbReference>
<evidence type="ECO:0000256" key="4">
    <source>
        <dbReference type="SAM" id="MobiDB-lite"/>
    </source>
</evidence>
<dbReference type="Pfam" id="PF13377">
    <property type="entry name" value="Peripla_BP_3"/>
    <property type="match status" value="1"/>
</dbReference>
<accession>A0ABU0QHZ2</accession>
<evidence type="ECO:0000256" key="1">
    <source>
        <dbReference type="ARBA" id="ARBA00023015"/>
    </source>
</evidence>
<keyword evidence="1" id="KW-0805">Transcription regulation</keyword>
<dbReference type="Proteomes" id="UP001232755">
    <property type="component" value="Unassembled WGS sequence"/>
</dbReference>
<evidence type="ECO:0000256" key="3">
    <source>
        <dbReference type="ARBA" id="ARBA00023163"/>
    </source>
</evidence>
<dbReference type="SUPFAM" id="SSF53822">
    <property type="entry name" value="Periplasmic binding protein-like I"/>
    <property type="match status" value="1"/>
</dbReference>
<comment type="caution">
    <text evidence="6">The sequence shown here is derived from an EMBL/GenBank/DDBJ whole genome shotgun (WGS) entry which is preliminary data.</text>
</comment>
<dbReference type="PANTHER" id="PTHR30146">
    <property type="entry name" value="LACI-RELATED TRANSCRIPTIONAL REPRESSOR"/>
    <property type="match status" value="1"/>
</dbReference>
<dbReference type="InterPro" id="IPR046335">
    <property type="entry name" value="LacI/GalR-like_sensor"/>
</dbReference>
<evidence type="ECO:0000256" key="2">
    <source>
        <dbReference type="ARBA" id="ARBA00023125"/>
    </source>
</evidence>
<keyword evidence="7" id="KW-1185">Reference proteome</keyword>
<dbReference type="EMBL" id="JAUSYP010000001">
    <property type="protein sequence ID" value="MDQ0747001.1"/>
    <property type="molecule type" value="Genomic_DNA"/>
</dbReference>
<keyword evidence="2 6" id="KW-0238">DNA-binding</keyword>
<reference evidence="6 7" key="1">
    <citation type="submission" date="2023-07" db="EMBL/GenBank/DDBJ databases">
        <title>Comparative genomics of wheat-associated soil bacteria to identify genetic determinants of phenazine resistance.</title>
        <authorList>
            <person name="Mouncey N."/>
        </authorList>
    </citation>
    <scope>NUCLEOTIDE SEQUENCE [LARGE SCALE GENOMIC DNA]</scope>
    <source>
        <strain evidence="6 7">B3I12</strain>
    </source>
</reference>